<evidence type="ECO:0000256" key="2">
    <source>
        <dbReference type="ARBA" id="ARBA00022801"/>
    </source>
</evidence>
<dbReference type="Pfam" id="PF00702">
    <property type="entry name" value="Hydrolase"/>
    <property type="match status" value="1"/>
</dbReference>
<dbReference type="InterPro" id="IPR023214">
    <property type="entry name" value="HAD_sf"/>
</dbReference>
<dbReference type="InterPro" id="IPR006439">
    <property type="entry name" value="HAD-SF_hydro_IA"/>
</dbReference>
<accession>A0ABW3FF32</accession>
<reference evidence="5" key="1">
    <citation type="journal article" date="2019" name="Int. J. Syst. Evol. Microbiol.">
        <title>The Global Catalogue of Microorganisms (GCM) 10K type strain sequencing project: providing services to taxonomists for standard genome sequencing and annotation.</title>
        <authorList>
            <consortium name="The Broad Institute Genomics Platform"/>
            <consortium name="The Broad Institute Genome Sequencing Center for Infectious Disease"/>
            <person name="Wu L."/>
            <person name="Ma J."/>
        </authorList>
    </citation>
    <scope>NUCLEOTIDE SEQUENCE [LARGE SCALE GENOMIC DNA]</scope>
    <source>
        <strain evidence="5">CCUG 60023</strain>
    </source>
</reference>
<dbReference type="InterPro" id="IPR023198">
    <property type="entry name" value="PGP-like_dom2"/>
</dbReference>
<dbReference type="PANTHER" id="PTHR43316">
    <property type="entry name" value="HYDROLASE, HALOACID DELAHOGENASE-RELATED"/>
    <property type="match status" value="1"/>
</dbReference>
<dbReference type="EMBL" id="JBHTJV010000009">
    <property type="protein sequence ID" value="MFD0916780.1"/>
    <property type="molecule type" value="Genomic_DNA"/>
</dbReference>
<dbReference type="Gene3D" id="3.40.50.1000">
    <property type="entry name" value="HAD superfamily/HAD-like"/>
    <property type="match status" value="1"/>
</dbReference>
<evidence type="ECO:0000313" key="5">
    <source>
        <dbReference type="Proteomes" id="UP001597101"/>
    </source>
</evidence>
<dbReference type="PANTHER" id="PTHR43316:SF3">
    <property type="entry name" value="HALOACID DEHALOGENASE, TYPE II (AFU_ORTHOLOGUE AFUA_2G07750)-RELATED"/>
    <property type="match status" value="1"/>
</dbReference>
<evidence type="ECO:0000256" key="3">
    <source>
        <dbReference type="RuleBase" id="RU368077"/>
    </source>
</evidence>
<gene>
    <name evidence="4" type="ORF">ACFQ14_10210</name>
</gene>
<dbReference type="InterPro" id="IPR036412">
    <property type="entry name" value="HAD-like_sf"/>
</dbReference>
<dbReference type="EC" id="3.8.1.2" evidence="3"/>
<keyword evidence="2 3" id="KW-0378">Hydrolase</keyword>
<keyword evidence="5" id="KW-1185">Reference proteome</keyword>
<dbReference type="RefSeq" id="WP_377212629.1">
    <property type="nucleotide sequence ID" value="NZ_JBHTJV010000009.1"/>
</dbReference>
<dbReference type="SFLD" id="SFLDS00003">
    <property type="entry name" value="Haloacid_Dehalogenase"/>
    <property type="match status" value="1"/>
</dbReference>
<dbReference type="SUPFAM" id="SSF56784">
    <property type="entry name" value="HAD-like"/>
    <property type="match status" value="1"/>
</dbReference>
<comment type="similarity">
    <text evidence="1 3">Belongs to the HAD-like hydrolase superfamily. S-2-haloalkanoic acid dehalogenase family.</text>
</comment>
<sequence length="232" mass="25996">MSVPRAFIFDVFGTMVDWRESVAREAARAFSAKAITTDPYAFADFWRGRYDPAMERIRSGGRGYVQLDDLHRENLDETLAHFKLEPFFNEQERDTLNTAWEKLDPWPDVVDGLHALKAKAIIAPCSNGSIALMTRLAKYGGLPWDCILGAEIAQNYKPEPVVYHACCNALRLQPNEVMMVAAHNNDLHAAQACGLQTAFIARPIERGPGQTIDLAPNGDWDRVIDRISDLAH</sequence>
<dbReference type="PRINTS" id="PR00413">
    <property type="entry name" value="HADHALOGNASE"/>
</dbReference>
<dbReference type="InterPro" id="IPR051540">
    <property type="entry name" value="S-2-haloacid_dehalogenase"/>
</dbReference>
<dbReference type="NCBIfam" id="TIGR01428">
    <property type="entry name" value="HAD_type_II"/>
    <property type="match status" value="1"/>
</dbReference>
<comment type="caution">
    <text evidence="4">The sequence shown here is derived from an EMBL/GenBank/DDBJ whole genome shotgun (WGS) entry which is preliminary data.</text>
</comment>
<evidence type="ECO:0000313" key="4">
    <source>
        <dbReference type="EMBL" id="MFD0916780.1"/>
    </source>
</evidence>
<name>A0ABW3FF32_9HYPH</name>
<comment type="catalytic activity">
    <reaction evidence="3">
        <text>an (S)-2-haloacid + H2O = a (2R)-2-hydroxycarboxylate + a halide anion + H(+)</text>
        <dbReference type="Rhea" id="RHEA:11192"/>
        <dbReference type="ChEBI" id="CHEBI:15377"/>
        <dbReference type="ChEBI" id="CHEBI:15378"/>
        <dbReference type="ChEBI" id="CHEBI:16042"/>
        <dbReference type="ChEBI" id="CHEBI:58314"/>
        <dbReference type="ChEBI" id="CHEBI:137405"/>
        <dbReference type="EC" id="3.8.1.2"/>
    </reaction>
</comment>
<organism evidence="4 5">
    <name type="scientific">Pseudahrensia aquimaris</name>
    <dbReference type="NCBI Taxonomy" id="744461"/>
    <lineage>
        <taxon>Bacteria</taxon>
        <taxon>Pseudomonadati</taxon>
        <taxon>Pseudomonadota</taxon>
        <taxon>Alphaproteobacteria</taxon>
        <taxon>Hyphomicrobiales</taxon>
        <taxon>Ahrensiaceae</taxon>
        <taxon>Pseudahrensia</taxon>
    </lineage>
</organism>
<dbReference type="Proteomes" id="UP001597101">
    <property type="component" value="Unassembled WGS sequence"/>
</dbReference>
<proteinExistence type="inferred from homology"/>
<comment type="function">
    <text evidence="3">Catalyzes the hydrolytic dehalogenation of small (S)-2-haloalkanoic acids to yield the corresponding (R)-2-hydroxyalkanoic acids.</text>
</comment>
<dbReference type="Gene3D" id="1.10.150.240">
    <property type="entry name" value="Putative phosphatase, domain 2"/>
    <property type="match status" value="1"/>
</dbReference>
<dbReference type="InterPro" id="IPR006328">
    <property type="entry name" value="2-HAD"/>
</dbReference>
<evidence type="ECO:0000256" key="1">
    <source>
        <dbReference type="ARBA" id="ARBA00008106"/>
    </source>
</evidence>
<protein>
    <recommendedName>
        <fullName evidence="3">(S)-2-haloacid dehalogenase</fullName>
        <ecNumber evidence="3">3.8.1.2</ecNumber>
    </recommendedName>
    <alternativeName>
        <fullName evidence="3">2-haloalkanoic acid dehalogenase</fullName>
    </alternativeName>
    <alternativeName>
        <fullName evidence="3">Halocarboxylic acid halidohydrolase</fullName>
    </alternativeName>
    <alternativeName>
        <fullName evidence="3">L-2-haloacid dehalogenase</fullName>
    </alternativeName>
</protein>
<dbReference type="NCBIfam" id="TIGR01493">
    <property type="entry name" value="HAD-SF-IA-v2"/>
    <property type="match status" value="1"/>
</dbReference>
<dbReference type="SFLD" id="SFLDG01129">
    <property type="entry name" value="C1.5:_HAD__Beta-PGM__Phosphata"/>
    <property type="match status" value="1"/>
</dbReference>